<sequence length="150" mass="17352">MHHCEDCGQTVLMPSSRRYEGLECDDAVYCPRCARDHIAADEWNLRWGREIALLDEIREDRSLALKYVLPGCPAHYIVHDEDHVYNQWFRCEDDEQRYTTMGETYIVSAMKRAVFSAYADDPPKTVRIVNAPINADHPETNAVPMSYEQA</sequence>
<dbReference type="PATRIC" id="fig|1227495.3.peg.3512"/>
<proteinExistence type="predicted"/>
<evidence type="ECO:0000313" key="2">
    <source>
        <dbReference type="Proteomes" id="UP000011618"/>
    </source>
</evidence>
<dbReference type="EMBL" id="AOII01000099">
    <property type="protein sequence ID" value="ELY73230.1"/>
    <property type="molecule type" value="Genomic_DNA"/>
</dbReference>
<name>L9YGH9_9EURY</name>
<protein>
    <submittedName>
        <fullName evidence="1">Uncharacterized protein</fullName>
    </submittedName>
</protein>
<organism evidence="1 2">
    <name type="scientific">Natrinema pallidum DSM 3751</name>
    <dbReference type="NCBI Taxonomy" id="1227495"/>
    <lineage>
        <taxon>Archaea</taxon>
        <taxon>Methanobacteriati</taxon>
        <taxon>Methanobacteriota</taxon>
        <taxon>Stenosarchaea group</taxon>
        <taxon>Halobacteria</taxon>
        <taxon>Halobacteriales</taxon>
        <taxon>Natrialbaceae</taxon>
        <taxon>Natrinema</taxon>
    </lineage>
</organism>
<evidence type="ECO:0000313" key="1">
    <source>
        <dbReference type="EMBL" id="ELY73230.1"/>
    </source>
</evidence>
<accession>L9YGH9</accession>
<dbReference type="Proteomes" id="UP000011618">
    <property type="component" value="Unassembled WGS sequence"/>
</dbReference>
<dbReference type="AlphaFoldDB" id="L9YGH9"/>
<reference evidence="1 2" key="1">
    <citation type="journal article" date="2014" name="PLoS Genet.">
        <title>Phylogenetically driven sequencing of extremely halophilic archaea reveals strategies for static and dynamic osmo-response.</title>
        <authorList>
            <person name="Becker E.A."/>
            <person name="Seitzer P.M."/>
            <person name="Tritt A."/>
            <person name="Larsen D."/>
            <person name="Krusor M."/>
            <person name="Yao A.I."/>
            <person name="Wu D."/>
            <person name="Madern D."/>
            <person name="Eisen J.A."/>
            <person name="Darling A.E."/>
            <person name="Facciotti M.T."/>
        </authorList>
    </citation>
    <scope>NUCLEOTIDE SEQUENCE [LARGE SCALE GENOMIC DNA]</scope>
    <source>
        <strain evidence="1 2">DSM 3751</strain>
    </source>
</reference>
<comment type="caution">
    <text evidence="1">The sequence shown here is derived from an EMBL/GenBank/DDBJ whole genome shotgun (WGS) entry which is preliminary data.</text>
</comment>
<gene>
    <name evidence="1" type="ORF">C487_17550</name>
</gene>